<keyword evidence="3 9" id="KW-0812">Transmembrane</keyword>
<dbReference type="Gene3D" id="1.20.1070.10">
    <property type="entry name" value="Rhodopsin 7-helix transmembrane proteins"/>
    <property type="match status" value="1"/>
</dbReference>
<dbReference type="PROSITE" id="PS50262">
    <property type="entry name" value="G_PROTEIN_RECEP_F1_2"/>
    <property type="match status" value="1"/>
</dbReference>
<evidence type="ECO:0000256" key="1">
    <source>
        <dbReference type="ARBA" id="ARBA00004651"/>
    </source>
</evidence>
<feature type="transmembrane region" description="Helical" evidence="9">
    <location>
        <begin position="180"/>
        <end position="199"/>
    </location>
</feature>
<dbReference type="AlphaFoldDB" id="A0A816CK92"/>
<evidence type="ECO:0000256" key="8">
    <source>
        <dbReference type="ARBA" id="ARBA00023224"/>
    </source>
</evidence>
<dbReference type="EMBL" id="CAJNOM010001945">
    <property type="protein sequence ID" value="CAF1622997.1"/>
    <property type="molecule type" value="Genomic_DNA"/>
</dbReference>
<dbReference type="PANTHER" id="PTHR24228">
    <property type="entry name" value="B2 BRADYKININ RECEPTOR/ANGIOTENSIN II RECEPTOR"/>
    <property type="match status" value="1"/>
</dbReference>
<evidence type="ECO:0000313" key="12">
    <source>
        <dbReference type="EMBL" id="CAF1622997.1"/>
    </source>
</evidence>
<evidence type="ECO:0000256" key="7">
    <source>
        <dbReference type="ARBA" id="ARBA00023170"/>
    </source>
</evidence>
<feature type="transmembrane region" description="Helical" evidence="9">
    <location>
        <begin position="255"/>
        <end position="277"/>
    </location>
</feature>
<evidence type="ECO:0000256" key="3">
    <source>
        <dbReference type="ARBA" id="ARBA00022692"/>
    </source>
</evidence>
<comment type="caution">
    <text evidence="12">The sequence shown here is derived from an EMBL/GenBank/DDBJ whole genome shotgun (WGS) entry which is preliminary data.</text>
</comment>
<dbReference type="GO" id="GO:0004930">
    <property type="term" value="F:G protein-coupled receptor activity"/>
    <property type="evidence" value="ECO:0007669"/>
    <property type="project" value="UniProtKB-KW"/>
</dbReference>
<comment type="subcellular location">
    <subcellularLocation>
        <location evidence="1">Cell membrane</location>
        <topology evidence="1">Multi-pass membrane protein</topology>
    </subcellularLocation>
</comment>
<feature type="transmembrane region" description="Helical" evidence="9">
    <location>
        <begin position="220"/>
        <end position="240"/>
    </location>
</feature>
<evidence type="ECO:0000313" key="11">
    <source>
        <dbReference type="EMBL" id="CAF0921854.1"/>
    </source>
</evidence>
<evidence type="ECO:0000259" key="10">
    <source>
        <dbReference type="PROSITE" id="PS50262"/>
    </source>
</evidence>
<accession>A0A816CK92</accession>
<dbReference type="CDD" id="cd00637">
    <property type="entry name" value="7tm_classA_rhodopsin-like"/>
    <property type="match status" value="1"/>
</dbReference>
<dbReference type="OrthoDB" id="10021347at2759"/>
<keyword evidence="8" id="KW-0807">Transducer</keyword>
<keyword evidence="5" id="KW-0297">G-protein coupled receptor</keyword>
<evidence type="ECO:0000256" key="5">
    <source>
        <dbReference type="ARBA" id="ARBA00023040"/>
    </source>
</evidence>
<proteinExistence type="predicted"/>
<dbReference type="Proteomes" id="UP000663832">
    <property type="component" value="Unassembled WGS sequence"/>
</dbReference>
<sequence>MIPDTVKFWTILIVLIPSLLCTLFLLYHLLFDRNLRNALHNHTITILLILCLINEMTFYPWMLYYYPNQSVWQRSYMFCLFLGFLDWSLYIAHTLIFAWAMIERHILIFHDQWVSTKRRRFFVHYTPIFVLLLYWFVFYFVVYFFPPCQNRLRPSSLVCIYPCLYDNYILSMWDFFAHQIVPIAIITLCSIGLVIRVLWQKHRMRQMIHWRKYRKMTIQALSIAFLYLIILLPYTIVYIIRNIFFVSNSIINQLYIYTVFLSYFVIPLYPFVCAFSLPELQIKMKNILKLPTTRIMPTT</sequence>
<keyword evidence="4 9" id="KW-1133">Transmembrane helix</keyword>
<evidence type="ECO:0000256" key="4">
    <source>
        <dbReference type="ARBA" id="ARBA00022989"/>
    </source>
</evidence>
<evidence type="ECO:0000256" key="6">
    <source>
        <dbReference type="ARBA" id="ARBA00023136"/>
    </source>
</evidence>
<keyword evidence="2" id="KW-1003">Cell membrane</keyword>
<feature type="transmembrane region" description="Helical" evidence="9">
    <location>
        <begin position="6"/>
        <end position="31"/>
    </location>
</feature>
<protein>
    <recommendedName>
        <fullName evidence="10">G-protein coupled receptors family 1 profile domain-containing protein</fullName>
    </recommendedName>
</protein>
<evidence type="ECO:0000313" key="13">
    <source>
        <dbReference type="Proteomes" id="UP000663832"/>
    </source>
</evidence>
<dbReference type="PANTHER" id="PTHR24228:SF59">
    <property type="entry name" value="NEUROPEPTIDE RECEPTOR 15"/>
    <property type="match status" value="1"/>
</dbReference>
<dbReference type="EMBL" id="CAJNOI010000042">
    <property type="protein sequence ID" value="CAF0921854.1"/>
    <property type="molecule type" value="Genomic_DNA"/>
</dbReference>
<evidence type="ECO:0000256" key="9">
    <source>
        <dbReference type="SAM" id="Phobius"/>
    </source>
</evidence>
<keyword evidence="7" id="KW-0675">Receptor</keyword>
<keyword evidence="6 9" id="KW-0472">Membrane</keyword>
<reference evidence="12" key="1">
    <citation type="submission" date="2021-02" db="EMBL/GenBank/DDBJ databases">
        <authorList>
            <person name="Nowell W R."/>
        </authorList>
    </citation>
    <scope>NUCLEOTIDE SEQUENCE</scope>
</reference>
<name>A0A816CK92_9BILA</name>
<feature type="transmembrane region" description="Helical" evidence="9">
    <location>
        <begin position="43"/>
        <end position="63"/>
    </location>
</feature>
<gene>
    <name evidence="11" type="ORF">BJG266_LOCUS11577</name>
    <name evidence="12" type="ORF">QVE165_LOCUS55998</name>
</gene>
<dbReference type="InterPro" id="IPR017452">
    <property type="entry name" value="GPCR_Rhodpsn_7TM"/>
</dbReference>
<feature type="domain" description="G-protein coupled receptors family 1 profile" evidence="10">
    <location>
        <begin position="21"/>
        <end position="273"/>
    </location>
</feature>
<feature type="transmembrane region" description="Helical" evidence="9">
    <location>
        <begin position="75"/>
        <end position="102"/>
    </location>
</feature>
<dbReference type="SUPFAM" id="SSF81321">
    <property type="entry name" value="Family A G protein-coupled receptor-like"/>
    <property type="match status" value="1"/>
</dbReference>
<evidence type="ECO:0000256" key="2">
    <source>
        <dbReference type="ARBA" id="ARBA00022475"/>
    </source>
</evidence>
<keyword evidence="13" id="KW-1185">Reference proteome</keyword>
<feature type="transmembrane region" description="Helical" evidence="9">
    <location>
        <begin position="122"/>
        <end position="145"/>
    </location>
</feature>
<dbReference type="Proteomes" id="UP000663877">
    <property type="component" value="Unassembled WGS sequence"/>
</dbReference>
<dbReference type="GO" id="GO:0005886">
    <property type="term" value="C:plasma membrane"/>
    <property type="evidence" value="ECO:0007669"/>
    <property type="project" value="UniProtKB-SubCell"/>
</dbReference>
<organism evidence="12 13">
    <name type="scientific">Adineta steineri</name>
    <dbReference type="NCBI Taxonomy" id="433720"/>
    <lineage>
        <taxon>Eukaryota</taxon>
        <taxon>Metazoa</taxon>
        <taxon>Spiralia</taxon>
        <taxon>Gnathifera</taxon>
        <taxon>Rotifera</taxon>
        <taxon>Eurotatoria</taxon>
        <taxon>Bdelloidea</taxon>
        <taxon>Adinetida</taxon>
        <taxon>Adinetidae</taxon>
        <taxon>Adineta</taxon>
    </lineage>
</organism>